<dbReference type="InterPro" id="IPR036291">
    <property type="entry name" value="NAD(P)-bd_dom_sf"/>
</dbReference>
<dbReference type="Gene3D" id="3.40.50.720">
    <property type="entry name" value="NAD(P)-binding Rossmann-like Domain"/>
    <property type="match status" value="1"/>
</dbReference>
<dbReference type="PROSITE" id="PS00061">
    <property type="entry name" value="ADH_SHORT"/>
    <property type="match status" value="1"/>
</dbReference>
<sequence length="293" mass="30826">MSTQPKVYFITGCSSGLGYSLAKAAIAAGHKVIATSRNPSKTPDKVAEITSLGGIWAALDVASPSLESQFRDKILPLANGKIDVLINNAAIGGGTIIEDIEIDLARSIFETNVWGVIRLSKLLVPLMRAQGGGSIVQISSTTAVYPLPTISMYAASKAALDAFTIALAAEVAHLNIRVLITTPAGIRTPFIENSSAASQDALTELRPEYKGSAAEALIKMVQDPAGLKIDPDRAATVVVQAVDGTGPFKDKGSEFLRLPLGEDTLNMLQGRIGEMSEAVKNFSDVAKSVEFEA</sequence>
<evidence type="ECO:0000256" key="2">
    <source>
        <dbReference type="ARBA" id="ARBA00022857"/>
    </source>
</evidence>
<dbReference type="InterPro" id="IPR020904">
    <property type="entry name" value="Sc_DH/Rdtase_CS"/>
</dbReference>
<reference evidence="6 7" key="1">
    <citation type="journal article" date="2024" name="IMA Fungus">
        <title>IMA Genome - F19 : A genome assembly and annotation guide to empower mycologists, including annotated draft genome sequences of Ceratocystis pirilliformis, Diaporthe australafricana, Fusarium ophioides, Paecilomyces lecythidis, and Sporothrix stenoceras.</title>
        <authorList>
            <person name="Aylward J."/>
            <person name="Wilson A.M."/>
            <person name="Visagie C.M."/>
            <person name="Spraker J."/>
            <person name="Barnes I."/>
            <person name="Buitendag C."/>
            <person name="Ceriani C."/>
            <person name="Del Mar Angel L."/>
            <person name="du Plessis D."/>
            <person name="Fuchs T."/>
            <person name="Gasser K."/>
            <person name="Kramer D."/>
            <person name="Li W."/>
            <person name="Munsamy K."/>
            <person name="Piso A."/>
            <person name="Price J.L."/>
            <person name="Sonnekus B."/>
            <person name="Thomas C."/>
            <person name="van der Nest A."/>
            <person name="van Dijk A."/>
            <person name="van Heerden A."/>
            <person name="van Vuuren N."/>
            <person name="Yilmaz N."/>
            <person name="Duong T.A."/>
            <person name="van der Merwe N.A."/>
            <person name="Wingfield M.J."/>
            <person name="Wingfield B.D."/>
        </authorList>
    </citation>
    <scope>NUCLEOTIDE SEQUENCE [LARGE SCALE GENOMIC DNA]</scope>
    <source>
        <strain evidence="6 7">CMW 18300</strain>
    </source>
</reference>
<comment type="similarity">
    <text evidence="1 4">Belongs to the short-chain dehydrogenases/reductases (SDR) family.</text>
</comment>
<dbReference type="PANTHER" id="PTHR43976:SF16">
    <property type="entry name" value="SHORT-CHAIN DEHYDROGENASE_REDUCTASE FAMILY PROTEIN"/>
    <property type="match status" value="1"/>
</dbReference>
<dbReference type="InterPro" id="IPR057326">
    <property type="entry name" value="KR_dom"/>
</dbReference>
<keyword evidence="7" id="KW-1185">Reference proteome</keyword>
<dbReference type="EMBL" id="JAWRVE010000076">
    <property type="protein sequence ID" value="KAL1862905.1"/>
    <property type="molecule type" value="Genomic_DNA"/>
</dbReference>
<evidence type="ECO:0000256" key="4">
    <source>
        <dbReference type="RuleBase" id="RU000363"/>
    </source>
</evidence>
<dbReference type="SUPFAM" id="SSF51735">
    <property type="entry name" value="NAD(P)-binding Rossmann-fold domains"/>
    <property type="match status" value="1"/>
</dbReference>
<keyword evidence="2" id="KW-0521">NADP</keyword>
<evidence type="ECO:0000313" key="7">
    <source>
        <dbReference type="Proteomes" id="UP001583177"/>
    </source>
</evidence>
<dbReference type="Proteomes" id="UP001583177">
    <property type="component" value="Unassembled WGS sequence"/>
</dbReference>
<proteinExistence type="inferred from homology"/>
<dbReference type="PRINTS" id="PR00081">
    <property type="entry name" value="GDHRDH"/>
</dbReference>
<dbReference type="PRINTS" id="PR00080">
    <property type="entry name" value="SDRFAMILY"/>
</dbReference>
<evidence type="ECO:0000256" key="1">
    <source>
        <dbReference type="ARBA" id="ARBA00006484"/>
    </source>
</evidence>
<accession>A0ABR3WJP9</accession>
<evidence type="ECO:0000256" key="3">
    <source>
        <dbReference type="ARBA" id="ARBA00023002"/>
    </source>
</evidence>
<gene>
    <name evidence="6" type="ORF">Daus18300_008235</name>
</gene>
<dbReference type="Pfam" id="PF00106">
    <property type="entry name" value="adh_short"/>
    <property type="match status" value="1"/>
</dbReference>
<evidence type="ECO:0000313" key="6">
    <source>
        <dbReference type="EMBL" id="KAL1862905.1"/>
    </source>
</evidence>
<dbReference type="InterPro" id="IPR002347">
    <property type="entry name" value="SDR_fam"/>
</dbReference>
<keyword evidence="3" id="KW-0560">Oxidoreductase</keyword>
<feature type="domain" description="Ketoreductase" evidence="5">
    <location>
        <begin position="6"/>
        <end position="186"/>
    </location>
</feature>
<dbReference type="InterPro" id="IPR051911">
    <property type="entry name" value="SDR_oxidoreductase"/>
</dbReference>
<name>A0ABR3WJP9_9PEZI</name>
<dbReference type="PANTHER" id="PTHR43976">
    <property type="entry name" value="SHORT CHAIN DEHYDROGENASE"/>
    <property type="match status" value="1"/>
</dbReference>
<evidence type="ECO:0000259" key="5">
    <source>
        <dbReference type="SMART" id="SM00822"/>
    </source>
</evidence>
<dbReference type="SMART" id="SM00822">
    <property type="entry name" value="PKS_KR"/>
    <property type="match status" value="1"/>
</dbReference>
<protein>
    <recommendedName>
        <fullName evidence="5">Ketoreductase domain-containing protein</fullName>
    </recommendedName>
</protein>
<organism evidence="6 7">
    <name type="scientific">Diaporthe australafricana</name>
    <dbReference type="NCBI Taxonomy" id="127596"/>
    <lineage>
        <taxon>Eukaryota</taxon>
        <taxon>Fungi</taxon>
        <taxon>Dikarya</taxon>
        <taxon>Ascomycota</taxon>
        <taxon>Pezizomycotina</taxon>
        <taxon>Sordariomycetes</taxon>
        <taxon>Sordariomycetidae</taxon>
        <taxon>Diaporthales</taxon>
        <taxon>Diaporthaceae</taxon>
        <taxon>Diaporthe</taxon>
    </lineage>
</organism>
<comment type="caution">
    <text evidence="6">The sequence shown here is derived from an EMBL/GenBank/DDBJ whole genome shotgun (WGS) entry which is preliminary data.</text>
</comment>